<keyword evidence="8" id="KW-1185">Reference proteome</keyword>
<reference evidence="7 8" key="1">
    <citation type="submission" date="2019-02" db="EMBL/GenBank/DDBJ databases">
        <title>Sequencing the genomes of 1000 actinobacteria strains.</title>
        <authorList>
            <person name="Klenk H.-P."/>
        </authorList>
    </citation>
    <scope>NUCLEOTIDE SEQUENCE [LARGE SCALE GENOMIC DNA]</scope>
    <source>
        <strain evidence="7 8">DSM 45779</strain>
    </source>
</reference>
<dbReference type="RefSeq" id="WP_130289458.1">
    <property type="nucleotide sequence ID" value="NZ_SHKL01000001.1"/>
</dbReference>
<comment type="caution">
    <text evidence="7">The sequence shown here is derived from an EMBL/GenBank/DDBJ whole genome shotgun (WGS) entry which is preliminary data.</text>
</comment>
<dbReference type="Gene3D" id="3.30.200.20">
    <property type="entry name" value="Phosphorylase Kinase, domain 1"/>
    <property type="match status" value="1"/>
</dbReference>
<feature type="region of interest" description="Disordered" evidence="4">
    <location>
        <begin position="435"/>
        <end position="468"/>
    </location>
</feature>
<dbReference type="InterPro" id="IPR051931">
    <property type="entry name" value="PAK3-like"/>
</dbReference>
<evidence type="ECO:0000256" key="4">
    <source>
        <dbReference type="SAM" id="MobiDB-lite"/>
    </source>
</evidence>
<dbReference type="GO" id="GO:0004674">
    <property type="term" value="F:protein serine/threonine kinase activity"/>
    <property type="evidence" value="ECO:0007669"/>
    <property type="project" value="UniProtKB-KW"/>
</dbReference>
<dbReference type="OrthoDB" id="3404503at2"/>
<dbReference type="Pfam" id="PF08378">
    <property type="entry name" value="NERD"/>
    <property type="match status" value="1"/>
</dbReference>
<dbReference type="InterPro" id="IPR011528">
    <property type="entry name" value="NERD"/>
</dbReference>
<evidence type="ECO:0000256" key="2">
    <source>
        <dbReference type="ARBA" id="ARBA00022741"/>
    </source>
</evidence>
<comment type="similarity">
    <text evidence="1">Belongs to the protein kinase superfamily. STE Ser/Thr protein kinase family. STE20 subfamily.</text>
</comment>
<dbReference type="PROSITE" id="PS50965">
    <property type="entry name" value="NERD"/>
    <property type="match status" value="1"/>
</dbReference>
<keyword evidence="7" id="KW-0808">Transferase</keyword>
<evidence type="ECO:0000259" key="6">
    <source>
        <dbReference type="PROSITE" id="PS50965"/>
    </source>
</evidence>
<dbReference type="EMBL" id="SHKL01000001">
    <property type="protein sequence ID" value="RZT84914.1"/>
    <property type="molecule type" value="Genomic_DNA"/>
</dbReference>
<evidence type="ECO:0000256" key="1">
    <source>
        <dbReference type="ARBA" id="ARBA00008874"/>
    </source>
</evidence>
<dbReference type="Proteomes" id="UP000291591">
    <property type="component" value="Unassembled WGS sequence"/>
</dbReference>
<keyword evidence="7" id="KW-0723">Serine/threonine-protein kinase</keyword>
<keyword evidence="7" id="KW-0418">Kinase</keyword>
<dbReference type="Gene3D" id="1.10.510.10">
    <property type="entry name" value="Transferase(Phosphotransferase) domain 1"/>
    <property type="match status" value="2"/>
</dbReference>
<gene>
    <name evidence="7" type="ORF">EV383_1772</name>
</gene>
<accession>A0A4Q7UV49</accession>
<dbReference type="CDD" id="cd14014">
    <property type="entry name" value="STKc_PknB_like"/>
    <property type="match status" value="1"/>
</dbReference>
<evidence type="ECO:0000313" key="8">
    <source>
        <dbReference type="Proteomes" id="UP000291591"/>
    </source>
</evidence>
<dbReference type="PANTHER" id="PTHR45832:SF22">
    <property type="entry name" value="SERINE_THREONINE-PROTEIN KINASE SAMKA-RELATED"/>
    <property type="match status" value="1"/>
</dbReference>
<sequence>MARLHILGDWHGPGEEKTARRLADELPQSWDVIAGRQIPDSMSTVDLDLVVVGDHAIFVCEEKAWGREIQVGEVAWYVDGDRRHNPANQVAHASRVLAGRLKTKVSGWAAALGALPRGARPVSGHVVLSHDTLVLRGADELGPGIVLRLADAAAQLVERDVEFPGALAPLRPKLMSYLLGLGQRAEDHLPRKIMQYRVLGRPMTQGNARVFPTQNPAGENVGLYCVPVTGAKDPDAARRLATREHDALQSLAAQERTWRVQGWFDWEGFLVTPIVVAMDGTSLGKLAHDADGPVDVEVGRAVVHDAFVALADVHSHDITHRALQLRSIEVTPPPQNRVRFRDLSRAHLPSTQTIAPVLGEDHPSAAFQPPGTTPEFFQPGDDVYALALCLVQWLHGDAGEVPDHNLARSRAAGHPVFGDVLERCLDPDITARPTASAAAALTSPAPPEPDPQPVPKPGPPASVDDERMEPNGLLAGRYRLLNRLGEGAWAVTWLAWDERLELQRTLKHLHPHRSQFEHVRAEYMNADALASRYCARVYDVLARPEPGVLVQEYVPGQSLHDAAQNGRITDEEQVRRIAVDVLRGLADAHEQLLYHRDVSPNNIIVREDGSAALIDFGLSMRVSDAKSAVGSPPYTAPEVITRRHWSPAADIYSAAVSVLHAVLGRYPYAGLALDERRMLLPPSDAQRRRYGGALLDTLFRAVAFDENDRPQTARAFADQLARARDTPPPDPTRRSLVNPTVDALRGLYRGSGIGNAGNRGMDDAFAHDTYVLTRLDEELLPAVIGGELDVVVLSGNPGDGKTSFLVQVGQALDGRGAETLAADAAGWRKRLDGRTFTAVYDASESHGDLTADDLMRSALDPGDGDDPTRRTVLLAANDGRVAQFFGEHAERYPEVIAALDRQRSSGPAPGARVVLVDLKRRALALPTGVGRTGLGLGILDSLTAPGRWEMCSGCIAHDVCPMRRNAELLRDDAARDALSELLLTSHLRRRRRATVRDVRSAFGWVITGDLSCATVHAEYARGQDPGAGPARLAPDLAFTPDTGDYLVEEWSELDPAGLAAPGVGRAARADRRLLPDLSAVERDVMGSLKRSLFFGAWSAPRAAHREVRGYRYFDQYLDALGTPEPALARVLLGVSRILAYPGYDGGHLALRDRAYDDPSVRAIVVVKELRADEFRLEPATSPSPYVESFTDQLVLLHPASNARLRVTVDLAELLLRAADGEIVADTASAALRQEIEGFGNRLRLQPARSVRVVDGSGRAVRATVIDGGRIALEDGT</sequence>
<dbReference type="InterPro" id="IPR011009">
    <property type="entry name" value="Kinase-like_dom_sf"/>
</dbReference>
<dbReference type="Pfam" id="PF00069">
    <property type="entry name" value="Pkinase"/>
    <property type="match status" value="1"/>
</dbReference>
<protein>
    <submittedName>
        <fullName evidence="7">Serine/threonine protein kinase</fullName>
    </submittedName>
</protein>
<dbReference type="GO" id="GO:0005524">
    <property type="term" value="F:ATP binding"/>
    <property type="evidence" value="ECO:0007669"/>
    <property type="project" value="UniProtKB-KW"/>
</dbReference>
<dbReference type="PROSITE" id="PS00109">
    <property type="entry name" value="PROTEIN_KINASE_TYR"/>
    <property type="match status" value="1"/>
</dbReference>
<keyword evidence="2" id="KW-0547">Nucleotide-binding</keyword>
<dbReference type="PROSITE" id="PS50011">
    <property type="entry name" value="PROTEIN_KINASE_DOM"/>
    <property type="match status" value="1"/>
</dbReference>
<dbReference type="PANTHER" id="PTHR45832">
    <property type="entry name" value="SERINE/THREONINE-PROTEIN KINASE SAMKA-RELATED-RELATED"/>
    <property type="match status" value="1"/>
</dbReference>
<evidence type="ECO:0000313" key="7">
    <source>
        <dbReference type="EMBL" id="RZT84914.1"/>
    </source>
</evidence>
<dbReference type="SUPFAM" id="SSF56112">
    <property type="entry name" value="Protein kinase-like (PK-like)"/>
    <property type="match status" value="2"/>
</dbReference>
<dbReference type="InterPro" id="IPR000719">
    <property type="entry name" value="Prot_kinase_dom"/>
</dbReference>
<proteinExistence type="inferred from homology"/>
<name>A0A4Q7UV49_PSEST</name>
<dbReference type="InterPro" id="IPR008266">
    <property type="entry name" value="Tyr_kinase_AS"/>
</dbReference>
<feature type="domain" description="NERD" evidence="6">
    <location>
        <begin position="10"/>
        <end position="120"/>
    </location>
</feature>
<evidence type="ECO:0000256" key="3">
    <source>
        <dbReference type="ARBA" id="ARBA00022840"/>
    </source>
</evidence>
<feature type="compositionally biased region" description="Pro residues" evidence="4">
    <location>
        <begin position="444"/>
        <end position="460"/>
    </location>
</feature>
<evidence type="ECO:0000259" key="5">
    <source>
        <dbReference type="PROSITE" id="PS50011"/>
    </source>
</evidence>
<organism evidence="7 8">
    <name type="scientific">Pseudonocardia sediminis</name>
    <dbReference type="NCBI Taxonomy" id="1397368"/>
    <lineage>
        <taxon>Bacteria</taxon>
        <taxon>Bacillati</taxon>
        <taxon>Actinomycetota</taxon>
        <taxon>Actinomycetes</taxon>
        <taxon>Pseudonocardiales</taxon>
        <taxon>Pseudonocardiaceae</taxon>
        <taxon>Pseudonocardia</taxon>
    </lineage>
</organism>
<dbReference type="AlphaFoldDB" id="A0A4Q7UV49"/>
<feature type="domain" description="Protein kinase" evidence="5">
    <location>
        <begin position="478"/>
        <end position="721"/>
    </location>
</feature>
<keyword evidence="3" id="KW-0067">ATP-binding</keyword>